<keyword evidence="4" id="KW-0285">Flavoprotein</keyword>
<evidence type="ECO:0000256" key="7">
    <source>
        <dbReference type="ARBA" id="ARBA00023002"/>
    </source>
</evidence>
<dbReference type="InterPro" id="IPR001155">
    <property type="entry name" value="OxRdtase_FMN_N"/>
</dbReference>
<reference evidence="12" key="2">
    <citation type="submission" date="2021-04" db="EMBL/GenBank/DDBJ databases">
        <authorList>
            <person name="Gilroy R."/>
        </authorList>
    </citation>
    <scope>NUCLEOTIDE SEQUENCE</scope>
    <source>
        <strain evidence="12">CHK179-7159</strain>
    </source>
</reference>
<dbReference type="PRINTS" id="PR00368">
    <property type="entry name" value="FADPNR"/>
</dbReference>
<dbReference type="PANTHER" id="PTHR42917:SF2">
    <property type="entry name" value="2,4-DIENOYL-COA REDUCTASE [(2E)-ENOYL-COA-PRODUCING]"/>
    <property type="match status" value="1"/>
</dbReference>
<feature type="domain" description="FAD/NAD(P)-binding" evidence="11">
    <location>
        <begin position="402"/>
        <end position="563"/>
    </location>
</feature>
<dbReference type="Gene3D" id="3.40.50.720">
    <property type="entry name" value="NAD(P)-binding Rossmann-like Domain"/>
    <property type="match status" value="1"/>
</dbReference>
<evidence type="ECO:0000313" key="12">
    <source>
        <dbReference type="EMBL" id="HJA92596.1"/>
    </source>
</evidence>
<dbReference type="PRINTS" id="PR00469">
    <property type="entry name" value="PNDRDTASEII"/>
</dbReference>
<organism evidence="12 13">
    <name type="scientific">Candidatus Eisenbergiella merdipullorum</name>
    <dbReference type="NCBI Taxonomy" id="2838553"/>
    <lineage>
        <taxon>Bacteria</taxon>
        <taxon>Bacillati</taxon>
        <taxon>Bacillota</taxon>
        <taxon>Clostridia</taxon>
        <taxon>Lachnospirales</taxon>
        <taxon>Lachnospiraceae</taxon>
        <taxon>Eisenbergiella</taxon>
    </lineage>
</organism>
<dbReference type="GO" id="GO:0010181">
    <property type="term" value="F:FMN binding"/>
    <property type="evidence" value="ECO:0007669"/>
    <property type="project" value="InterPro"/>
</dbReference>
<evidence type="ECO:0000259" key="11">
    <source>
        <dbReference type="Pfam" id="PF07992"/>
    </source>
</evidence>
<dbReference type="InterPro" id="IPR013785">
    <property type="entry name" value="Aldolase_TIM"/>
</dbReference>
<dbReference type="Pfam" id="PF07992">
    <property type="entry name" value="Pyr_redox_2"/>
    <property type="match status" value="1"/>
</dbReference>
<dbReference type="InterPro" id="IPR051793">
    <property type="entry name" value="NADH:flavin_oxidoreductase"/>
</dbReference>
<dbReference type="GO" id="GO:0016491">
    <property type="term" value="F:oxidoreductase activity"/>
    <property type="evidence" value="ECO:0007669"/>
    <property type="project" value="UniProtKB-KW"/>
</dbReference>
<evidence type="ECO:0000256" key="9">
    <source>
        <dbReference type="ARBA" id="ARBA00023014"/>
    </source>
</evidence>
<evidence type="ECO:0000256" key="1">
    <source>
        <dbReference type="ARBA" id="ARBA00001917"/>
    </source>
</evidence>
<evidence type="ECO:0000256" key="2">
    <source>
        <dbReference type="ARBA" id="ARBA00001966"/>
    </source>
</evidence>
<dbReference type="Gene3D" id="3.20.20.70">
    <property type="entry name" value="Aldolase class I"/>
    <property type="match status" value="1"/>
</dbReference>
<comment type="cofactor">
    <cofactor evidence="1">
        <name>FMN</name>
        <dbReference type="ChEBI" id="CHEBI:58210"/>
    </cofactor>
</comment>
<dbReference type="EMBL" id="DWYY01000060">
    <property type="protein sequence ID" value="HJA92596.1"/>
    <property type="molecule type" value="Genomic_DNA"/>
</dbReference>
<proteinExistence type="inferred from homology"/>
<dbReference type="Proteomes" id="UP000886858">
    <property type="component" value="Unassembled WGS sequence"/>
</dbReference>
<feature type="domain" description="NADH:flavin oxidoreductase/NADH oxidase N-terminal" evidence="10">
    <location>
        <begin position="13"/>
        <end position="355"/>
    </location>
</feature>
<comment type="similarity">
    <text evidence="3">In the N-terminal section; belongs to the NADH:flavin oxidoreductase/NADH oxidase family.</text>
</comment>
<keyword evidence="9" id="KW-0411">Iron-sulfur</keyword>
<dbReference type="PANTHER" id="PTHR42917">
    <property type="entry name" value="2,4-DIENOYL-COA REDUCTASE"/>
    <property type="match status" value="1"/>
</dbReference>
<evidence type="ECO:0000313" key="13">
    <source>
        <dbReference type="Proteomes" id="UP000886858"/>
    </source>
</evidence>
<evidence type="ECO:0000256" key="3">
    <source>
        <dbReference type="ARBA" id="ARBA00011048"/>
    </source>
</evidence>
<dbReference type="GO" id="GO:0046872">
    <property type="term" value="F:metal ion binding"/>
    <property type="evidence" value="ECO:0007669"/>
    <property type="project" value="UniProtKB-KW"/>
</dbReference>
<evidence type="ECO:0000256" key="6">
    <source>
        <dbReference type="ARBA" id="ARBA00022723"/>
    </source>
</evidence>
<dbReference type="InterPro" id="IPR023753">
    <property type="entry name" value="FAD/NAD-binding_dom"/>
</dbReference>
<evidence type="ECO:0000256" key="8">
    <source>
        <dbReference type="ARBA" id="ARBA00023004"/>
    </source>
</evidence>
<accession>A0A9D2L0T6</accession>
<comment type="caution">
    <text evidence="12">The sequence shown here is derived from an EMBL/GenBank/DDBJ whole genome shotgun (WGS) entry which is preliminary data.</text>
</comment>
<dbReference type="SUPFAM" id="SSF51395">
    <property type="entry name" value="FMN-linked oxidoreductases"/>
    <property type="match status" value="1"/>
</dbReference>
<dbReference type="Gene3D" id="3.50.50.60">
    <property type="entry name" value="FAD/NAD(P)-binding domain"/>
    <property type="match status" value="1"/>
</dbReference>
<reference evidence="12" key="1">
    <citation type="journal article" date="2021" name="PeerJ">
        <title>Extensive microbial diversity within the chicken gut microbiome revealed by metagenomics and culture.</title>
        <authorList>
            <person name="Gilroy R."/>
            <person name="Ravi A."/>
            <person name="Getino M."/>
            <person name="Pursley I."/>
            <person name="Horton D.L."/>
            <person name="Alikhan N.F."/>
            <person name="Baker D."/>
            <person name="Gharbi K."/>
            <person name="Hall N."/>
            <person name="Watson M."/>
            <person name="Adriaenssens E.M."/>
            <person name="Foster-Nyarko E."/>
            <person name="Jarju S."/>
            <person name="Secka A."/>
            <person name="Antonio M."/>
            <person name="Oren A."/>
            <person name="Chaudhuri R.R."/>
            <person name="La Ragione R."/>
            <person name="Hildebrand F."/>
            <person name="Pallen M.J."/>
        </authorList>
    </citation>
    <scope>NUCLEOTIDE SEQUENCE</scope>
    <source>
        <strain evidence="12">CHK179-7159</strain>
    </source>
</reference>
<evidence type="ECO:0000256" key="5">
    <source>
        <dbReference type="ARBA" id="ARBA00022643"/>
    </source>
</evidence>
<comment type="cofactor">
    <cofactor evidence="2">
        <name>[4Fe-4S] cluster</name>
        <dbReference type="ChEBI" id="CHEBI:49883"/>
    </cofactor>
</comment>
<dbReference type="CDD" id="cd02803">
    <property type="entry name" value="OYE_like_FMN_family"/>
    <property type="match status" value="1"/>
</dbReference>
<dbReference type="Pfam" id="PF00724">
    <property type="entry name" value="Oxidored_FMN"/>
    <property type="match status" value="1"/>
</dbReference>
<gene>
    <name evidence="12" type="ORF">H9717_05710</name>
</gene>
<dbReference type="SUPFAM" id="SSF51905">
    <property type="entry name" value="FAD/NAD(P)-binding domain"/>
    <property type="match status" value="1"/>
</dbReference>
<dbReference type="AlphaFoldDB" id="A0A9D2L0T6"/>
<name>A0A9D2L0T6_9FIRM</name>
<protein>
    <submittedName>
        <fullName evidence="12">NAD(P)/FAD-dependent oxidoreductase</fullName>
    </submittedName>
</protein>
<sequence>MRNKMKEYPYPHLFSPIIIGGKRFRNRVVASAQASPHGVTAGHNGYDNASEYQAQYMGLLARGGAAVVNTGHYGVDPRFQLGALRYAFNFFNDRLHNDQMPVLNLMSDNVHAYGALASIELNHGGHMSTPFEGNTVLGPMDRVLPDGKIVVGMDRGEMERVAEYFANAARIARLTGFDIINVHAAHNWLLGQFLSPLSNQREDEFGGSPENRARFPQMVLKAIREAVGKELLISVRYSVAELVEGGATLDDSLRSIRLLSEYADIIHCSAGKVDNVESSNYLFPSQYTRHGVNTYLAGAVKERMPELVVETIGAISDPQMADRLIADGTCDLVAMARSFIADNDWAKKAHEGHADDIRPCIRCLRCLSESVNFTGHRTCSVNPRRVLFQQLPPSEVMSHKKKVLVAGGGPAGLQAANELALKGHEVILCEKSGRLGGRLEYADHVSFKEDIVRYREYLIRQVNKRENITVYLNKEVTPELIEAEEPDALVVAVGAKNFYPEIPGAHLPGVMHCCDLYGQEDRVGDHVVIIGGGMVGSEATIHLHSMDKAVDLVEMSDELMSAEKMDYPDERDFTLYYVNHPLDLDQKKPMDLPEKENVHIHLGTRCVEIKENGVYVEDKNGTRSFLEADTVILATGLRPDQEYLSRFEGLAQDVLFIGDCKKPGTIYNTSTTGYYAAVEL</sequence>
<evidence type="ECO:0000256" key="4">
    <source>
        <dbReference type="ARBA" id="ARBA00022630"/>
    </source>
</evidence>
<keyword evidence="8" id="KW-0408">Iron</keyword>
<evidence type="ECO:0000259" key="10">
    <source>
        <dbReference type="Pfam" id="PF00724"/>
    </source>
</evidence>
<keyword evidence="7" id="KW-0560">Oxidoreductase</keyword>
<dbReference type="GO" id="GO:0051536">
    <property type="term" value="F:iron-sulfur cluster binding"/>
    <property type="evidence" value="ECO:0007669"/>
    <property type="project" value="UniProtKB-KW"/>
</dbReference>
<keyword evidence="5" id="KW-0288">FMN</keyword>
<dbReference type="InterPro" id="IPR036188">
    <property type="entry name" value="FAD/NAD-bd_sf"/>
</dbReference>
<keyword evidence="6" id="KW-0479">Metal-binding</keyword>